<dbReference type="Gene3D" id="2.60.200.20">
    <property type="match status" value="1"/>
</dbReference>
<sequence length="119" mass="13169">MQLLVTCIALNFRNINQVSRIGSANGWAGSGIHGPCSTGWWPIGKWCVGNTLSVLFCSTVMRVCWLVGKEECTQRVKLPHLEAVVIGRGPETGITDKKCSRQQGKMIYQRHQMTGRPTP</sequence>
<keyword evidence="5" id="KW-0539">Nucleus</keyword>
<feature type="domain" description="PNK FHA" evidence="6">
    <location>
        <begin position="64"/>
        <end position="103"/>
    </location>
</feature>
<dbReference type="Proteomes" id="UP000694563">
    <property type="component" value="Chromosome W"/>
</dbReference>
<keyword evidence="3" id="KW-0378">Hydrolase</keyword>
<keyword evidence="2" id="KW-0227">DNA damage</keyword>
<dbReference type="GO" id="GO:0005634">
    <property type="term" value="C:nucleus"/>
    <property type="evidence" value="ECO:0007669"/>
    <property type="project" value="UniProtKB-SubCell"/>
</dbReference>
<comment type="subcellular location">
    <subcellularLocation>
        <location evidence="1">Nucleus</location>
    </subcellularLocation>
</comment>
<keyword evidence="4" id="KW-0234">DNA repair</keyword>
<reference evidence="7" key="3">
    <citation type="submission" date="2025-09" db="UniProtKB">
        <authorList>
            <consortium name="Ensembl"/>
        </authorList>
    </citation>
    <scope>IDENTIFICATION</scope>
</reference>
<evidence type="ECO:0000259" key="6">
    <source>
        <dbReference type="Pfam" id="PF17913"/>
    </source>
</evidence>
<protein>
    <recommendedName>
        <fullName evidence="6">PNK FHA domain-containing protein</fullName>
    </recommendedName>
</protein>
<dbReference type="GO" id="GO:0016787">
    <property type="term" value="F:hydrolase activity"/>
    <property type="evidence" value="ECO:0007669"/>
    <property type="project" value="UniProtKB-KW"/>
</dbReference>
<evidence type="ECO:0000256" key="4">
    <source>
        <dbReference type="ARBA" id="ARBA00023204"/>
    </source>
</evidence>
<evidence type="ECO:0000256" key="3">
    <source>
        <dbReference type="ARBA" id="ARBA00022801"/>
    </source>
</evidence>
<evidence type="ECO:0000256" key="5">
    <source>
        <dbReference type="ARBA" id="ARBA00023242"/>
    </source>
</evidence>
<reference evidence="7" key="2">
    <citation type="submission" date="2025-08" db="UniProtKB">
        <authorList>
            <consortium name="Ensembl"/>
        </authorList>
    </citation>
    <scope>IDENTIFICATION</scope>
</reference>
<dbReference type="Ensembl" id="ENSCUST00005013334.1">
    <property type="protein sequence ID" value="ENSCUSP00005012816.1"/>
    <property type="gene ID" value="ENSCUSG00005008237.1"/>
</dbReference>
<dbReference type="AlphaFoldDB" id="A0A8C3UFU8"/>
<proteinExistence type="predicted"/>
<evidence type="ECO:0000256" key="1">
    <source>
        <dbReference type="ARBA" id="ARBA00004123"/>
    </source>
</evidence>
<evidence type="ECO:0000313" key="8">
    <source>
        <dbReference type="Proteomes" id="UP000694563"/>
    </source>
</evidence>
<dbReference type="Pfam" id="PF17913">
    <property type="entry name" value="FHA_2"/>
    <property type="match status" value="1"/>
</dbReference>
<dbReference type="InterPro" id="IPR008984">
    <property type="entry name" value="SMAD_FHA_dom_sf"/>
</dbReference>
<accession>A0A8C3UFU8</accession>
<evidence type="ECO:0000256" key="2">
    <source>
        <dbReference type="ARBA" id="ARBA00022763"/>
    </source>
</evidence>
<dbReference type="GO" id="GO:0006281">
    <property type="term" value="P:DNA repair"/>
    <property type="evidence" value="ECO:0007669"/>
    <property type="project" value="UniProtKB-KW"/>
</dbReference>
<dbReference type="InterPro" id="IPR041388">
    <property type="entry name" value="FHA_2"/>
</dbReference>
<evidence type="ECO:0000313" key="7">
    <source>
        <dbReference type="Ensembl" id="ENSCUSP00005012816.1"/>
    </source>
</evidence>
<reference evidence="7" key="1">
    <citation type="submission" date="2020-10" db="EMBL/GenBank/DDBJ databases">
        <title>Catharus ustulatus (Swainson's thrush) genome, bCatUst1, primary haplotype v2.</title>
        <authorList>
            <person name="Delmore K."/>
            <person name="Vafadar M."/>
            <person name="Formenti G."/>
            <person name="Chow W."/>
            <person name="Pelan S."/>
            <person name="Howe K."/>
            <person name="Rhie A."/>
            <person name="Mountcastle J."/>
            <person name="Haase B."/>
            <person name="Fedrigo O."/>
            <person name="Jarvis E.D."/>
        </authorList>
    </citation>
    <scope>NUCLEOTIDE SEQUENCE [LARGE SCALE GENOMIC DNA]</scope>
</reference>
<dbReference type="SUPFAM" id="SSF49879">
    <property type="entry name" value="SMAD/FHA domain"/>
    <property type="match status" value="1"/>
</dbReference>
<organism evidence="7 8">
    <name type="scientific">Catharus ustulatus</name>
    <name type="common">Russet-backed thrush</name>
    <name type="synonym">Hylocichla ustulatus</name>
    <dbReference type="NCBI Taxonomy" id="91951"/>
    <lineage>
        <taxon>Eukaryota</taxon>
        <taxon>Metazoa</taxon>
        <taxon>Chordata</taxon>
        <taxon>Craniata</taxon>
        <taxon>Vertebrata</taxon>
        <taxon>Euteleostomi</taxon>
        <taxon>Archelosauria</taxon>
        <taxon>Archosauria</taxon>
        <taxon>Dinosauria</taxon>
        <taxon>Saurischia</taxon>
        <taxon>Theropoda</taxon>
        <taxon>Coelurosauria</taxon>
        <taxon>Aves</taxon>
        <taxon>Neognathae</taxon>
        <taxon>Neoaves</taxon>
        <taxon>Telluraves</taxon>
        <taxon>Australaves</taxon>
        <taxon>Passeriformes</taxon>
        <taxon>Turdidae</taxon>
        <taxon>Catharus</taxon>
    </lineage>
</organism>
<name>A0A8C3UFU8_CATUS</name>
<keyword evidence="8" id="KW-1185">Reference proteome</keyword>